<evidence type="ECO:0000313" key="1">
    <source>
        <dbReference type="EMBL" id="KSU79748.1"/>
    </source>
</evidence>
<comment type="caution">
    <text evidence="1">The sequence shown here is derived from an EMBL/GenBank/DDBJ whole genome shotgun (WGS) entry which is preliminary data.</text>
</comment>
<dbReference type="AlphaFoldDB" id="A0A0V8IYC1"/>
<dbReference type="Proteomes" id="UP000054099">
    <property type="component" value="Unassembled WGS sequence"/>
</dbReference>
<sequence>MSLDENKKQEYVDRFTEKILEILIYEHGVKKEEAIELLDDSIYFEMLDDNFNFVLHHSPKYWAKKALEFQRQVEYA</sequence>
<name>A0A0V8IYC1_9BACL</name>
<keyword evidence="2" id="KW-1185">Reference proteome</keyword>
<dbReference type="EMBL" id="LNQN01000008">
    <property type="protein sequence ID" value="KSU79748.1"/>
    <property type="molecule type" value="Genomic_DNA"/>
</dbReference>
<organism evidence="1 2">
    <name type="scientific">Fictibacillus enclensis</name>
    <dbReference type="NCBI Taxonomy" id="1017270"/>
    <lineage>
        <taxon>Bacteria</taxon>
        <taxon>Bacillati</taxon>
        <taxon>Bacillota</taxon>
        <taxon>Bacilli</taxon>
        <taxon>Bacillales</taxon>
        <taxon>Fictibacillaceae</taxon>
        <taxon>Fictibacillus</taxon>
    </lineage>
</organism>
<protein>
    <submittedName>
        <fullName evidence="1">Uncharacterized protein</fullName>
    </submittedName>
</protein>
<accession>A0A0V8IYC1</accession>
<evidence type="ECO:0000313" key="2">
    <source>
        <dbReference type="Proteomes" id="UP000054099"/>
    </source>
</evidence>
<reference evidence="1 2" key="1">
    <citation type="journal article" date="2014" name="Antonie Van Leeuwenhoek">
        <title>Fictibacillus enclensis sp. nov., isolated from marine sediment.</title>
        <authorList>
            <person name="Dastager S.G."/>
            <person name="Mawlankar R."/>
            <person name="Srinivasan K."/>
            <person name="Tang S.K."/>
            <person name="Lee J.C."/>
            <person name="Ramana V.V."/>
            <person name="Shouche Y.S."/>
        </authorList>
    </citation>
    <scope>NUCLEOTIDE SEQUENCE [LARGE SCALE GENOMIC DNA]</scope>
    <source>
        <strain evidence="1 2">NIO-1003</strain>
    </source>
</reference>
<dbReference type="RefSeq" id="WP_061975451.1">
    <property type="nucleotide sequence ID" value="NZ_FMAV01000006.1"/>
</dbReference>
<proteinExistence type="predicted"/>
<gene>
    <name evidence="1" type="ORF">AS030_21080</name>
</gene>